<evidence type="ECO:0000313" key="1">
    <source>
        <dbReference type="EMBL" id="ALR75252.1"/>
    </source>
</evidence>
<dbReference type="AlphaFoldDB" id="A0A806X3P3"/>
<proteinExistence type="predicted"/>
<dbReference type="Proteomes" id="UP000069162">
    <property type="component" value="Chromosome"/>
</dbReference>
<dbReference type="InterPro" id="IPR036696">
    <property type="entry name" value="YdfO-like_sf"/>
</dbReference>
<name>A0A806X3P3_9ENTR</name>
<gene>
    <name evidence="1" type="ORF">AO703_02710</name>
</gene>
<dbReference type="EMBL" id="CP012871">
    <property type="protein sequence ID" value="ALR75252.1"/>
    <property type="molecule type" value="Genomic_DNA"/>
</dbReference>
<dbReference type="InterPro" id="IPR009833">
    <property type="entry name" value="DUF1398"/>
</dbReference>
<dbReference type="KEGG" id="kle:AO703_02710"/>
<evidence type="ECO:0000313" key="2">
    <source>
        <dbReference type="Proteomes" id="UP000069162"/>
    </source>
</evidence>
<dbReference type="Pfam" id="PF07166">
    <property type="entry name" value="DUF1398"/>
    <property type="match status" value="1"/>
</dbReference>
<dbReference type="Gene3D" id="3.30.1810.10">
    <property type="entry name" value="YdfO-like"/>
    <property type="match status" value="1"/>
</dbReference>
<dbReference type="SUPFAM" id="SSF160419">
    <property type="entry name" value="YdfO-like"/>
    <property type="match status" value="1"/>
</dbReference>
<reference evidence="2" key="1">
    <citation type="submission" date="2015-10" db="EMBL/GenBank/DDBJ databases">
        <title>Complete Genome Sequencing of Klebsiella sp. strain G5.</title>
        <authorList>
            <person name="Chan K.-G."/>
            <person name="Chen J.-W."/>
        </authorList>
    </citation>
    <scope>NUCLEOTIDE SEQUENCE [LARGE SCALE GENOMIC DNA]</scope>
    <source>
        <strain evidence="2">G5</strain>
    </source>
</reference>
<dbReference type="OrthoDB" id="6628429at2"/>
<organism evidence="1 2">
    <name type="scientific">[Enterobacter] lignolyticus</name>
    <dbReference type="NCBI Taxonomy" id="1334193"/>
    <lineage>
        <taxon>Bacteria</taxon>
        <taxon>Pseudomonadati</taxon>
        <taxon>Pseudomonadota</taxon>
        <taxon>Gammaproteobacteria</taxon>
        <taxon>Enterobacterales</taxon>
        <taxon>Enterobacteriaceae</taxon>
        <taxon>Pluralibacter</taxon>
    </lineage>
</organism>
<accession>A0A806X3P3</accession>
<protein>
    <submittedName>
        <fullName evidence="1">Cytoplasmic protein</fullName>
    </submittedName>
</protein>
<sequence length="131" mass="15325">MELLDMLRDYFEQVRSNSDFLSFLKELRSNNISYYIYFVSTGNVKFVTTTDAFVSMKSNRTILRVNSATCAGKVRLAARRHFTGVTTYDQYCRELARAGVFKWVVDLSDNTRQYWSQDNTILHVENVIQPR</sequence>
<dbReference type="RefSeq" id="WP_013367790.1">
    <property type="nucleotide sequence ID" value="NZ_CP012871.1"/>
</dbReference>
<dbReference type="OMA" id="PIREMEM"/>